<feature type="domain" description="AB hydrolase-1" evidence="1">
    <location>
        <begin position="28"/>
        <end position="283"/>
    </location>
</feature>
<dbReference type="PANTHER" id="PTHR43433:SF5">
    <property type="entry name" value="AB HYDROLASE-1 DOMAIN-CONTAINING PROTEIN"/>
    <property type="match status" value="1"/>
</dbReference>
<dbReference type="AlphaFoldDB" id="A0A934NP89"/>
<dbReference type="PANTHER" id="PTHR43433">
    <property type="entry name" value="HYDROLASE, ALPHA/BETA FOLD FAMILY PROTEIN"/>
    <property type="match status" value="1"/>
</dbReference>
<dbReference type="InterPro" id="IPR029058">
    <property type="entry name" value="AB_hydrolase_fold"/>
</dbReference>
<name>A0A934NP89_9NOCA</name>
<reference evidence="2" key="1">
    <citation type="submission" date="2020-12" db="EMBL/GenBank/DDBJ databases">
        <title>Antrihabitans popcorni sp. nov. and Antrihabitans auranticaus sp. nov., isolated from a larva cave.</title>
        <authorList>
            <person name="Lee S.D."/>
            <person name="Kim I.S."/>
        </authorList>
    </citation>
    <scope>NUCLEOTIDE SEQUENCE</scope>
    <source>
        <strain evidence="2">YC3-6</strain>
    </source>
</reference>
<sequence length="302" mass="32264">MTQDIRRGTAEANGLTLAYEDMGDIDAPPVLLIMGFSAQLTLWPTEFCDLLVDAGYRVIRFDNRDIGLSTKMDGTRVSGSMLLRMALFEIGRPSAVPYTLTDMAADTRGLLDHLGIDSAHVVGASMGGMIAQVLAAQSPDRVRTLGIIFSSTNQPFLPPPAPLALKALLSSPGKNPTRDDVVKLIMRGQQAIGSPAYRVSAEVAAQRAGESYDRSYHPAGVVRQFGAVTGSGSLLRFTKKIDKPTVVIHGAKDPLIRPAAGKAVARAIKGATLHIIDGMGHDLPVELLPRITGLLVENFERA</sequence>
<dbReference type="Pfam" id="PF00561">
    <property type="entry name" value="Abhydrolase_1"/>
    <property type="match status" value="1"/>
</dbReference>
<keyword evidence="2" id="KW-0378">Hydrolase</keyword>
<evidence type="ECO:0000313" key="2">
    <source>
        <dbReference type="EMBL" id="MBJ8338874.1"/>
    </source>
</evidence>
<dbReference type="InterPro" id="IPR000073">
    <property type="entry name" value="AB_hydrolase_1"/>
</dbReference>
<dbReference type="RefSeq" id="WP_199703509.1">
    <property type="nucleotide sequence ID" value="NZ_JAEMNV010000002.1"/>
</dbReference>
<accession>A0A934NP89</accession>
<keyword evidence="3" id="KW-1185">Reference proteome</keyword>
<protein>
    <submittedName>
        <fullName evidence="2">Alpha/beta hydrolase</fullName>
    </submittedName>
</protein>
<dbReference type="GO" id="GO:0004806">
    <property type="term" value="F:triacylglycerol lipase activity"/>
    <property type="evidence" value="ECO:0007669"/>
    <property type="project" value="TreeGrafter"/>
</dbReference>
<dbReference type="EMBL" id="JAEMNV010000002">
    <property type="protein sequence ID" value="MBJ8338874.1"/>
    <property type="molecule type" value="Genomic_DNA"/>
</dbReference>
<dbReference type="GO" id="GO:0046503">
    <property type="term" value="P:glycerolipid catabolic process"/>
    <property type="evidence" value="ECO:0007669"/>
    <property type="project" value="TreeGrafter"/>
</dbReference>
<evidence type="ECO:0000259" key="1">
    <source>
        <dbReference type="Pfam" id="PF00561"/>
    </source>
</evidence>
<proteinExistence type="predicted"/>
<dbReference type="Proteomes" id="UP000655868">
    <property type="component" value="Unassembled WGS sequence"/>
</dbReference>
<evidence type="ECO:0000313" key="3">
    <source>
        <dbReference type="Proteomes" id="UP000655868"/>
    </source>
</evidence>
<dbReference type="Gene3D" id="3.40.50.1820">
    <property type="entry name" value="alpha/beta hydrolase"/>
    <property type="match status" value="1"/>
</dbReference>
<comment type="caution">
    <text evidence="2">The sequence shown here is derived from an EMBL/GenBank/DDBJ whole genome shotgun (WGS) entry which is preliminary data.</text>
</comment>
<dbReference type="InterPro" id="IPR050471">
    <property type="entry name" value="AB_hydrolase"/>
</dbReference>
<organism evidence="2 3">
    <name type="scientific">Antrihabitans stalagmiti</name>
    <dbReference type="NCBI Taxonomy" id="2799499"/>
    <lineage>
        <taxon>Bacteria</taxon>
        <taxon>Bacillati</taxon>
        <taxon>Actinomycetota</taxon>
        <taxon>Actinomycetes</taxon>
        <taxon>Mycobacteriales</taxon>
        <taxon>Nocardiaceae</taxon>
        <taxon>Antrihabitans</taxon>
    </lineage>
</organism>
<gene>
    <name evidence="2" type="ORF">JGU71_08240</name>
</gene>
<dbReference type="SUPFAM" id="SSF53474">
    <property type="entry name" value="alpha/beta-Hydrolases"/>
    <property type="match status" value="1"/>
</dbReference>